<organism evidence="8 9">
    <name type="scientific">Henosepilachna vigintioctopunctata</name>
    <dbReference type="NCBI Taxonomy" id="420089"/>
    <lineage>
        <taxon>Eukaryota</taxon>
        <taxon>Metazoa</taxon>
        <taxon>Ecdysozoa</taxon>
        <taxon>Arthropoda</taxon>
        <taxon>Hexapoda</taxon>
        <taxon>Insecta</taxon>
        <taxon>Pterygota</taxon>
        <taxon>Neoptera</taxon>
        <taxon>Endopterygota</taxon>
        <taxon>Coleoptera</taxon>
        <taxon>Polyphaga</taxon>
        <taxon>Cucujiformia</taxon>
        <taxon>Coccinelloidea</taxon>
        <taxon>Coccinellidae</taxon>
        <taxon>Epilachninae</taxon>
        <taxon>Epilachnini</taxon>
        <taxon>Henosepilachna</taxon>
    </lineage>
</organism>
<protein>
    <recommendedName>
        <fullName evidence="10">Glycoprotein-N-acetylgalactosamine 3-beta-galactosyltransferase 1</fullName>
    </recommendedName>
</protein>
<feature type="transmembrane region" description="Helical" evidence="7">
    <location>
        <begin position="7"/>
        <end position="26"/>
    </location>
</feature>
<evidence type="ECO:0000313" key="9">
    <source>
        <dbReference type="Proteomes" id="UP001431783"/>
    </source>
</evidence>
<evidence type="ECO:0000256" key="4">
    <source>
        <dbReference type="ARBA" id="ARBA00022968"/>
    </source>
</evidence>
<sequence>MLTFSTNFIFIVGFISGSFISLFIQIGHNISISEPYLKSQKNNEYENWFRSKQYNRKHVSFDLTRYGTKTYYSEAELLFNSISVLCLVIVSKDSNWKAIQNTWGKRCNGIDSIKINKKKEIFPWKRNNEDKLWITLCEVFKKVERKYNWVLVVNDDTFAIIENLRYHVAYRNSSEQYYIGYPVKFWSIVYNLGRAGYLLSRGVLEAIQKSDCNSKILLRNREDFILGNHLSTLNISAMYIEDEKGLSLFYPYNLNRLLFHADNSYKFEPVYESRCCSKYIITFNAIDAEKMYKYYYMLYTLQVFYSGNLGNRQAAKPPDHEVWQKFLRDQNLPLNISNEKYYDAWEDLIDSPDSFGRSMKREDYSDNDD</sequence>
<dbReference type="GO" id="GO:0016020">
    <property type="term" value="C:membrane"/>
    <property type="evidence" value="ECO:0007669"/>
    <property type="project" value="UniProtKB-SubCell"/>
</dbReference>
<keyword evidence="9" id="KW-1185">Reference proteome</keyword>
<dbReference type="PANTHER" id="PTHR23033:SF14">
    <property type="entry name" value="GLYCOPROTEIN-N-ACETYLGALACTOSAMINE 3-BETA-GALACTOSYLTRANSFERASE 1-RELATED"/>
    <property type="match status" value="1"/>
</dbReference>
<evidence type="ECO:0000313" key="8">
    <source>
        <dbReference type="EMBL" id="KAK9885984.1"/>
    </source>
</evidence>
<evidence type="ECO:0008006" key="10">
    <source>
        <dbReference type="Google" id="ProtNLM"/>
    </source>
</evidence>
<comment type="caution">
    <text evidence="8">The sequence shown here is derived from an EMBL/GenBank/DDBJ whole genome shotgun (WGS) entry which is preliminary data.</text>
</comment>
<dbReference type="Proteomes" id="UP001431783">
    <property type="component" value="Unassembled WGS sequence"/>
</dbReference>
<evidence type="ECO:0000256" key="2">
    <source>
        <dbReference type="ARBA" id="ARBA00006462"/>
    </source>
</evidence>
<keyword evidence="4" id="KW-0735">Signal-anchor</keyword>
<dbReference type="InterPro" id="IPR026050">
    <property type="entry name" value="C1GALT1/C1GALT1_chp1"/>
</dbReference>
<comment type="similarity">
    <text evidence="2">Belongs to the glycosyltransferase 31 family. Beta3-Gal-T subfamily.</text>
</comment>
<gene>
    <name evidence="8" type="ORF">WA026_014770</name>
</gene>
<name>A0AAW1UYM2_9CUCU</name>
<evidence type="ECO:0000256" key="6">
    <source>
        <dbReference type="ARBA" id="ARBA00023136"/>
    </source>
</evidence>
<proteinExistence type="inferred from homology"/>
<comment type="subcellular location">
    <subcellularLocation>
        <location evidence="1">Membrane</location>
        <topology evidence="1">Single-pass type II membrane protein</topology>
    </subcellularLocation>
</comment>
<dbReference type="AlphaFoldDB" id="A0AAW1UYM2"/>
<keyword evidence="3 7" id="KW-0812">Transmembrane</keyword>
<reference evidence="8 9" key="1">
    <citation type="submission" date="2023-03" db="EMBL/GenBank/DDBJ databases">
        <title>Genome insight into feeding habits of ladybird beetles.</title>
        <authorList>
            <person name="Li H.-S."/>
            <person name="Huang Y.-H."/>
            <person name="Pang H."/>
        </authorList>
    </citation>
    <scope>NUCLEOTIDE SEQUENCE [LARGE SCALE GENOMIC DNA]</scope>
    <source>
        <strain evidence="8">SYSU_2023b</strain>
        <tissue evidence="8">Whole body</tissue>
    </source>
</reference>
<dbReference type="EMBL" id="JARQZJ010000098">
    <property type="protein sequence ID" value="KAK9885984.1"/>
    <property type="molecule type" value="Genomic_DNA"/>
</dbReference>
<evidence type="ECO:0000256" key="7">
    <source>
        <dbReference type="SAM" id="Phobius"/>
    </source>
</evidence>
<dbReference type="Gene3D" id="3.90.550.50">
    <property type="match status" value="1"/>
</dbReference>
<evidence type="ECO:0000256" key="3">
    <source>
        <dbReference type="ARBA" id="ARBA00022692"/>
    </source>
</evidence>
<keyword evidence="5 7" id="KW-1133">Transmembrane helix</keyword>
<accession>A0AAW1UYM2</accession>
<evidence type="ECO:0000256" key="1">
    <source>
        <dbReference type="ARBA" id="ARBA00004606"/>
    </source>
</evidence>
<keyword evidence="6 7" id="KW-0472">Membrane</keyword>
<evidence type="ECO:0000256" key="5">
    <source>
        <dbReference type="ARBA" id="ARBA00022989"/>
    </source>
</evidence>
<dbReference type="GO" id="GO:0016263">
    <property type="term" value="F:glycoprotein-N-acetylgalactosamine 3-beta-galactosyltransferase activity"/>
    <property type="evidence" value="ECO:0007669"/>
    <property type="project" value="TreeGrafter"/>
</dbReference>
<dbReference type="PANTHER" id="PTHR23033">
    <property type="entry name" value="BETA1,3-GALACTOSYLTRANSFERASE"/>
    <property type="match status" value="1"/>
</dbReference>